<evidence type="ECO:0000313" key="3">
    <source>
        <dbReference type="Proteomes" id="UP000075714"/>
    </source>
</evidence>
<gene>
    <name evidence="2" type="ORF">GPECTOR_10g1004</name>
</gene>
<feature type="region of interest" description="Disordered" evidence="1">
    <location>
        <begin position="495"/>
        <end position="568"/>
    </location>
</feature>
<dbReference type="AlphaFoldDB" id="A0A150GQG9"/>
<feature type="region of interest" description="Disordered" evidence="1">
    <location>
        <begin position="378"/>
        <end position="481"/>
    </location>
</feature>
<accession>A0A150GQG9</accession>
<dbReference type="OrthoDB" id="548077at2759"/>
<dbReference type="Proteomes" id="UP000075714">
    <property type="component" value="Unassembled WGS sequence"/>
</dbReference>
<protein>
    <submittedName>
        <fullName evidence="2">Uncharacterized protein</fullName>
    </submittedName>
</protein>
<evidence type="ECO:0000313" key="2">
    <source>
        <dbReference type="EMBL" id="KXZ51982.1"/>
    </source>
</evidence>
<organism evidence="2 3">
    <name type="scientific">Gonium pectorale</name>
    <name type="common">Green alga</name>
    <dbReference type="NCBI Taxonomy" id="33097"/>
    <lineage>
        <taxon>Eukaryota</taxon>
        <taxon>Viridiplantae</taxon>
        <taxon>Chlorophyta</taxon>
        <taxon>core chlorophytes</taxon>
        <taxon>Chlorophyceae</taxon>
        <taxon>CS clade</taxon>
        <taxon>Chlamydomonadales</taxon>
        <taxon>Volvocaceae</taxon>
        <taxon>Gonium</taxon>
    </lineage>
</organism>
<dbReference type="EMBL" id="LSYV01000011">
    <property type="protein sequence ID" value="KXZ51982.1"/>
    <property type="molecule type" value="Genomic_DNA"/>
</dbReference>
<feature type="region of interest" description="Disordered" evidence="1">
    <location>
        <begin position="147"/>
        <end position="225"/>
    </location>
</feature>
<evidence type="ECO:0000256" key="1">
    <source>
        <dbReference type="SAM" id="MobiDB-lite"/>
    </source>
</evidence>
<reference evidence="3" key="1">
    <citation type="journal article" date="2016" name="Nat. Commun.">
        <title>The Gonium pectorale genome demonstrates co-option of cell cycle regulation during the evolution of multicellularity.</title>
        <authorList>
            <person name="Hanschen E.R."/>
            <person name="Marriage T.N."/>
            <person name="Ferris P.J."/>
            <person name="Hamaji T."/>
            <person name="Toyoda A."/>
            <person name="Fujiyama A."/>
            <person name="Neme R."/>
            <person name="Noguchi H."/>
            <person name="Minakuchi Y."/>
            <person name="Suzuki M."/>
            <person name="Kawai-Toyooka H."/>
            <person name="Smith D.R."/>
            <person name="Sparks H."/>
            <person name="Anderson J."/>
            <person name="Bakaric R."/>
            <person name="Luria V."/>
            <person name="Karger A."/>
            <person name="Kirschner M.W."/>
            <person name="Durand P.M."/>
            <person name="Michod R.E."/>
            <person name="Nozaki H."/>
            <person name="Olson B.J."/>
        </authorList>
    </citation>
    <scope>NUCLEOTIDE SEQUENCE [LARGE SCALE GENOMIC DNA]</scope>
    <source>
        <strain evidence="3">NIES-2863</strain>
    </source>
</reference>
<comment type="caution">
    <text evidence="2">The sequence shown here is derived from an EMBL/GenBank/DDBJ whole genome shotgun (WGS) entry which is preliminary data.</text>
</comment>
<name>A0A150GQG9_GONPE</name>
<sequence>MVVVALLYHGVDLTDAELAAALEAWQTWIDTVDASKYFAAAHALVQDILSAVPVAGEHTIQPGILDVAWREDAAGAPSCPPERFSSSLAALATVCCSDGSPKAAASCLTSLLEQLRGQSERWQGLLELYSNAGLQAAASAASSAPAFDAVDGGSEQPDVVPASDKSPTAPKARGDDDASSLGLSRASSTASAAEPTVSGADVEAASAAVPRARGHQSTKSLGDPDLARKLSQALSGASSADLGDLPDNLEALERQPLTDTRKNKAAKPNIFASTMASEEGRGNLADMPMDLKQWATFKDHNKQATGAGGRPPVGPAVPRGARPGAGTAPLIPLNGAGGKVADPQGKAPEAAAPPPLLHARMDGPKANPLHNAIVNSSAVRQSVDREQAAQQSRVSRLSSNASLDTPTRQRSLAAGRRIDLSRKPSISEPGPTGPQAEWKHLPALGQASKLHPQELRQLSHGQLRPDMGGTQAGGPKTISPTTSAAAYVDDKLPSLPSLAGARGQPPKATEMHRRPSIINRSDVSRSDNHAAGNAHLPGLGLGDKKAGPGGRQLRMPSKKKSFRGDRDF</sequence>
<proteinExistence type="predicted"/>
<feature type="compositionally biased region" description="Polar residues" evidence="1">
    <location>
        <begin position="181"/>
        <end position="191"/>
    </location>
</feature>
<keyword evidence="3" id="KW-1185">Reference proteome</keyword>
<feature type="compositionally biased region" description="Polar residues" evidence="1">
    <location>
        <begin position="388"/>
        <end position="410"/>
    </location>
</feature>